<dbReference type="Proteomes" id="UP000598775">
    <property type="component" value="Unassembled WGS sequence"/>
</dbReference>
<feature type="compositionally biased region" description="Low complexity" evidence="6">
    <location>
        <begin position="1"/>
        <end position="70"/>
    </location>
</feature>
<evidence type="ECO:0000256" key="1">
    <source>
        <dbReference type="ARBA" id="ARBA00023015"/>
    </source>
</evidence>
<keyword evidence="10" id="KW-1185">Reference proteome</keyword>
<feature type="compositionally biased region" description="Acidic residues" evidence="6">
    <location>
        <begin position="71"/>
        <end position="92"/>
    </location>
</feature>
<dbReference type="SUPFAM" id="SSF88946">
    <property type="entry name" value="Sigma2 domain of RNA polymerase sigma factors"/>
    <property type="match status" value="1"/>
</dbReference>
<dbReference type="Pfam" id="PF00140">
    <property type="entry name" value="Sigma70_r1_2"/>
    <property type="match status" value="1"/>
</dbReference>
<keyword evidence="1 5" id="KW-0805">Transcription regulation</keyword>
<dbReference type="HAMAP" id="MF_00963">
    <property type="entry name" value="Sigma70_RpoD_SigA"/>
    <property type="match status" value="1"/>
</dbReference>
<dbReference type="InterPro" id="IPR007624">
    <property type="entry name" value="RNA_pol_sigma70_r3"/>
</dbReference>
<dbReference type="Pfam" id="PF04539">
    <property type="entry name" value="Sigma70_r3"/>
    <property type="match status" value="1"/>
</dbReference>
<evidence type="ECO:0000313" key="10">
    <source>
        <dbReference type="Proteomes" id="UP000598775"/>
    </source>
</evidence>
<feature type="compositionally biased region" description="Acidic residues" evidence="6">
    <location>
        <begin position="110"/>
        <end position="121"/>
    </location>
</feature>
<dbReference type="CDD" id="cd06171">
    <property type="entry name" value="Sigma70_r4"/>
    <property type="match status" value="1"/>
</dbReference>
<evidence type="ECO:0000313" key="9">
    <source>
        <dbReference type="EMBL" id="GGF24061.1"/>
    </source>
</evidence>
<dbReference type="PANTHER" id="PTHR30603">
    <property type="entry name" value="RNA POLYMERASE SIGMA FACTOR RPO"/>
    <property type="match status" value="1"/>
</dbReference>
<organism evidence="9 10">
    <name type="scientific">Subtercola lobariae</name>
    <dbReference type="NCBI Taxonomy" id="1588641"/>
    <lineage>
        <taxon>Bacteria</taxon>
        <taxon>Bacillati</taxon>
        <taxon>Actinomycetota</taxon>
        <taxon>Actinomycetes</taxon>
        <taxon>Micrococcales</taxon>
        <taxon>Microbacteriaceae</taxon>
        <taxon>Subtercola</taxon>
    </lineage>
</organism>
<dbReference type="EMBL" id="BMGP01000003">
    <property type="protein sequence ID" value="GGF24061.1"/>
    <property type="molecule type" value="Genomic_DNA"/>
</dbReference>
<dbReference type="Pfam" id="PF04545">
    <property type="entry name" value="Sigma70_r4"/>
    <property type="match status" value="1"/>
</dbReference>
<gene>
    <name evidence="5" type="primary">sigA</name>
    <name evidence="9" type="ORF">GCM10011399_17020</name>
</gene>
<dbReference type="InterPro" id="IPR014284">
    <property type="entry name" value="RNA_pol_sigma-70_dom"/>
</dbReference>
<evidence type="ECO:0000256" key="3">
    <source>
        <dbReference type="ARBA" id="ARBA00023125"/>
    </source>
</evidence>
<comment type="caution">
    <text evidence="9">The sequence shown here is derived from an EMBL/GenBank/DDBJ whole genome shotgun (WGS) entry which is preliminary data.</text>
</comment>
<feature type="DNA-binding region" description="H-T-H motif" evidence="5">
    <location>
        <begin position="420"/>
        <end position="439"/>
    </location>
</feature>
<dbReference type="InterPro" id="IPR013325">
    <property type="entry name" value="RNA_pol_sigma_r2"/>
</dbReference>
<dbReference type="RefSeq" id="WP_188676842.1">
    <property type="nucleotide sequence ID" value="NZ_BMGP01000003.1"/>
</dbReference>
<dbReference type="InterPro" id="IPR009042">
    <property type="entry name" value="RNA_pol_sigma70_r1_2"/>
</dbReference>
<reference evidence="9 10" key="1">
    <citation type="journal article" date="2014" name="Int. J. Syst. Evol. Microbiol.">
        <title>Complete genome sequence of Corynebacterium casei LMG S-19264T (=DSM 44701T), isolated from a smear-ripened cheese.</title>
        <authorList>
            <consortium name="US DOE Joint Genome Institute (JGI-PGF)"/>
            <person name="Walter F."/>
            <person name="Albersmeier A."/>
            <person name="Kalinowski J."/>
            <person name="Ruckert C."/>
        </authorList>
    </citation>
    <scope>NUCLEOTIDE SEQUENCE [LARGE SCALE GENOMIC DNA]</scope>
    <source>
        <strain evidence="9 10">CGMCC 1.12976</strain>
    </source>
</reference>
<dbReference type="InterPro" id="IPR013324">
    <property type="entry name" value="RNA_pol_sigma_r3/r4-like"/>
</dbReference>
<dbReference type="InterPro" id="IPR000943">
    <property type="entry name" value="RNA_pol_sigma70"/>
</dbReference>
<evidence type="ECO:0000256" key="4">
    <source>
        <dbReference type="ARBA" id="ARBA00023163"/>
    </source>
</evidence>
<dbReference type="NCBIfam" id="TIGR02393">
    <property type="entry name" value="RpoD_Cterm"/>
    <property type="match status" value="1"/>
</dbReference>
<feature type="region of interest" description="Sigma-70 factor domain-3" evidence="5">
    <location>
        <begin position="305"/>
        <end position="381"/>
    </location>
</feature>
<evidence type="ECO:0000256" key="6">
    <source>
        <dbReference type="SAM" id="MobiDB-lite"/>
    </source>
</evidence>
<feature type="region of interest" description="Sigma-70 factor domain-4" evidence="5">
    <location>
        <begin position="394"/>
        <end position="447"/>
    </location>
</feature>
<feature type="domain" description="RNA polymerase sigma-70" evidence="8">
    <location>
        <begin position="419"/>
        <end position="445"/>
    </location>
</feature>
<accession>A0A917B6F7</accession>
<dbReference type="GO" id="GO:0003677">
    <property type="term" value="F:DNA binding"/>
    <property type="evidence" value="ECO:0007669"/>
    <property type="project" value="UniProtKB-UniRule"/>
</dbReference>
<comment type="subunit">
    <text evidence="5">Interacts transiently with the RNA polymerase catalytic core.</text>
</comment>
<dbReference type="Pfam" id="PF04542">
    <property type="entry name" value="Sigma70_r2"/>
    <property type="match status" value="1"/>
</dbReference>
<dbReference type="SUPFAM" id="SSF88659">
    <property type="entry name" value="Sigma3 and sigma4 domains of RNA polymerase sigma factors"/>
    <property type="match status" value="2"/>
</dbReference>
<dbReference type="InterPro" id="IPR012760">
    <property type="entry name" value="RNA_pol_sigma_RpoD_C"/>
</dbReference>
<dbReference type="GO" id="GO:0006352">
    <property type="term" value="P:DNA-templated transcription initiation"/>
    <property type="evidence" value="ECO:0007669"/>
    <property type="project" value="UniProtKB-UniRule"/>
</dbReference>
<dbReference type="FunFam" id="1.10.601.10:FF:000001">
    <property type="entry name" value="RNA polymerase sigma factor SigA"/>
    <property type="match status" value="1"/>
</dbReference>
<keyword evidence="5" id="KW-0963">Cytoplasm</keyword>
<feature type="region of interest" description="Disordered" evidence="6">
    <location>
        <begin position="1"/>
        <end position="92"/>
    </location>
</feature>
<dbReference type="InterPro" id="IPR050239">
    <property type="entry name" value="Sigma-70_RNA_pol_init_factors"/>
</dbReference>
<sequence length="459" mass="49468">MATTKAPAAVSTAPASTKAPAAKASATTSAPKAATTKAATKAASAKTAAKGPATKTAAKGKATASKATAEVDGEDEEVVDLDDVSADDVATDDDTEDVLVVVAVTDTDDAAATDDDADSDDDSKKSAVAEDLPQGALVLSLVDDDDDVPVYSSAITGATADPVKDYLKQIGKVALLNAAEEVELAMRIEAGLFAEDKLANTEGMTPQLKRELQWVAKDGQRAKSHLLGANLRLVVSLAKRYTGRGMQFLDLIQEGNLGLIRAVEKFDYTKGFKFSTYATWWIRQAITRAMADQARTIRIPVHMVEVINKLARVQRQMLQDLGREPTPEELSRELDMTPEKVVEVQKYGREPISLHTPLGEDGDSEFGDLIEDTEAVVPADAVGFTMLQKQLESLLDSLSEREAGVIRMRFGLGDGMPKTLDQIGDTFGVTRERIRQIESKTMAKLRHPSRSQSLRDYLE</sequence>
<comment type="function">
    <text evidence="5">Sigma factors are initiation factors that promote the attachment of RNA polymerase to specific initiation sites and are then released. This sigma factor is the primary sigma factor during exponential growth.</text>
</comment>
<feature type="short sequence motif" description="Interaction with polymerase core subunit RpoC" evidence="5">
    <location>
        <begin position="250"/>
        <end position="253"/>
    </location>
</feature>
<dbReference type="PROSITE" id="PS00716">
    <property type="entry name" value="SIGMA70_2"/>
    <property type="match status" value="1"/>
</dbReference>
<dbReference type="FunFam" id="1.10.10.10:FF:000002">
    <property type="entry name" value="RNA polymerase sigma factor SigA"/>
    <property type="match status" value="1"/>
</dbReference>
<keyword evidence="3 5" id="KW-0238">DNA-binding</keyword>
<keyword evidence="4 5" id="KW-0804">Transcription</keyword>
<dbReference type="InterPro" id="IPR007630">
    <property type="entry name" value="RNA_pol_sigma70_r4"/>
</dbReference>
<dbReference type="PRINTS" id="PR00046">
    <property type="entry name" value="SIGMA70FCT"/>
</dbReference>
<keyword evidence="2 5" id="KW-0731">Sigma factor</keyword>
<dbReference type="Gene3D" id="1.10.10.10">
    <property type="entry name" value="Winged helix-like DNA-binding domain superfamily/Winged helix DNA-binding domain"/>
    <property type="match status" value="2"/>
</dbReference>
<dbReference type="PROSITE" id="PS00715">
    <property type="entry name" value="SIGMA70_1"/>
    <property type="match status" value="1"/>
</dbReference>
<dbReference type="Gene3D" id="1.10.601.10">
    <property type="entry name" value="RNA Polymerase Primary Sigma Factor"/>
    <property type="match status" value="2"/>
</dbReference>
<dbReference type="NCBIfam" id="NF005920">
    <property type="entry name" value="PRK07921.1"/>
    <property type="match status" value="1"/>
</dbReference>
<dbReference type="GO" id="GO:0016987">
    <property type="term" value="F:sigma factor activity"/>
    <property type="evidence" value="ECO:0007669"/>
    <property type="project" value="UniProtKB-UniRule"/>
</dbReference>
<dbReference type="InterPro" id="IPR028630">
    <property type="entry name" value="Sigma70_RpoD"/>
</dbReference>
<evidence type="ECO:0000259" key="8">
    <source>
        <dbReference type="PROSITE" id="PS00716"/>
    </source>
</evidence>
<dbReference type="InterPro" id="IPR007627">
    <property type="entry name" value="RNA_pol_sigma70_r2"/>
</dbReference>
<protein>
    <recommendedName>
        <fullName evidence="5">RNA polymerase sigma factor SigA</fullName>
    </recommendedName>
</protein>
<feature type="domain" description="RNA polymerase sigma-70" evidence="7">
    <location>
        <begin position="250"/>
        <end position="263"/>
    </location>
</feature>
<dbReference type="NCBIfam" id="NF004561">
    <property type="entry name" value="PRK05901.1-3"/>
    <property type="match status" value="1"/>
</dbReference>
<dbReference type="FunFam" id="1.10.601.10:FF:000003">
    <property type="entry name" value="RNA polymerase sigma factor SigA"/>
    <property type="match status" value="1"/>
</dbReference>
<dbReference type="AlphaFoldDB" id="A0A917B6F7"/>
<dbReference type="GO" id="GO:0005737">
    <property type="term" value="C:cytoplasm"/>
    <property type="evidence" value="ECO:0007669"/>
    <property type="project" value="UniProtKB-SubCell"/>
</dbReference>
<comment type="subcellular location">
    <subcellularLocation>
        <location evidence="5">Cytoplasm</location>
    </subcellularLocation>
</comment>
<dbReference type="NCBIfam" id="TIGR02937">
    <property type="entry name" value="sigma70-ECF"/>
    <property type="match status" value="1"/>
</dbReference>
<feature type="region of interest" description="Disordered" evidence="6">
    <location>
        <begin position="110"/>
        <end position="129"/>
    </location>
</feature>
<proteinExistence type="inferred from homology"/>
<name>A0A917B6F7_9MICO</name>
<comment type="similarity">
    <text evidence="5">Belongs to the sigma-70 factor family. RpoD/SigA subfamily.</text>
</comment>
<dbReference type="PANTHER" id="PTHR30603:SF59">
    <property type="entry name" value="RNA POLYMERASE PRINCIPAL SIGMA FACTOR HRDA"/>
    <property type="match status" value="1"/>
</dbReference>
<feature type="region of interest" description="Sigma-70 factor domain-2" evidence="5">
    <location>
        <begin position="226"/>
        <end position="296"/>
    </location>
</feature>
<evidence type="ECO:0000256" key="5">
    <source>
        <dbReference type="HAMAP-Rule" id="MF_00963"/>
    </source>
</evidence>
<evidence type="ECO:0000256" key="2">
    <source>
        <dbReference type="ARBA" id="ARBA00023082"/>
    </source>
</evidence>
<dbReference type="FunFam" id="1.10.10.10:FF:000004">
    <property type="entry name" value="RNA polymerase sigma factor SigA"/>
    <property type="match status" value="1"/>
</dbReference>
<dbReference type="InterPro" id="IPR036388">
    <property type="entry name" value="WH-like_DNA-bd_sf"/>
</dbReference>
<evidence type="ECO:0000259" key="7">
    <source>
        <dbReference type="PROSITE" id="PS00715"/>
    </source>
</evidence>